<dbReference type="GO" id="GO:0004392">
    <property type="term" value="F:heme oxygenase (decyclizing) activity"/>
    <property type="evidence" value="ECO:0007669"/>
    <property type="project" value="InterPro"/>
</dbReference>
<sequence>MTGVATSLLQHLRTGTRAAHRALEDDLGFLSRLTSPSRYEEVLAAFLGFHEPLEKALEASIAAHRLPWELPPGADHLAADLLRSGWSPARIAALPRSSPPDVRTLPALVGSLYVLEGSRLGGRLITRWVGDALGAVPVSFFAGDGDTRRRFRGFCAMAEDAVLAEDAQAVGEAANSHFLLFQEWLSAALPSEAS</sequence>
<dbReference type="SUPFAM" id="SSF48613">
    <property type="entry name" value="Heme oxygenase-like"/>
    <property type="match status" value="1"/>
</dbReference>
<dbReference type="GO" id="GO:0006788">
    <property type="term" value="P:heme oxidation"/>
    <property type="evidence" value="ECO:0007669"/>
    <property type="project" value="InterPro"/>
</dbReference>
<proteinExistence type="predicted"/>
<evidence type="ECO:0000313" key="2">
    <source>
        <dbReference type="Proteomes" id="UP000239494"/>
    </source>
</evidence>
<dbReference type="AlphaFoldDB" id="A0A2T0T6V8"/>
<dbReference type="Gene3D" id="1.20.910.10">
    <property type="entry name" value="Heme oxygenase-like"/>
    <property type="match status" value="1"/>
</dbReference>
<protein>
    <submittedName>
        <fullName evidence="1">Heme oxygenase</fullName>
    </submittedName>
</protein>
<dbReference type="InterPro" id="IPR016084">
    <property type="entry name" value="Haem_Oase-like_multi-hlx"/>
</dbReference>
<name>A0A2T0T6V8_9PSEU</name>
<reference evidence="1 2" key="1">
    <citation type="submission" date="2018-03" db="EMBL/GenBank/DDBJ databases">
        <title>Genomic Encyclopedia of Archaeal and Bacterial Type Strains, Phase II (KMG-II): from individual species to whole genera.</title>
        <authorList>
            <person name="Goeker M."/>
        </authorList>
    </citation>
    <scope>NUCLEOTIDE SEQUENCE [LARGE SCALE GENOMIC DNA]</scope>
    <source>
        <strain evidence="1 2">DSM 44720</strain>
    </source>
</reference>
<organism evidence="1 2">
    <name type="scientific">Umezawaea tangerina</name>
    <dbReference type="NCBI Taxonomy" id="84725"/>
    <lineage>
        <taxon>Bacteria</taxon>
        <taxon>Bacillati</taxon>
        <taxon>Actinomycetota</taxon>
        <taxon>Actinomycetes</taxon>
        <taxon>Pseudonocardiales</taxon>
        <taxon>Pseudonocardiaceae</taxon>
        <taxon>Umezawaea</taxon>
    </lineage>
</organism>
<dbReference type="EMBL" id="PVTF01000005">
    <property type="protein sequence ID" value="PRY41373.1"/>
    <property type="molecule type" value="Genomic_DNA"/>
</dbReference>
<dbReference type="Proteomes" id="UP000239494">
    <property type="component" value="Unassembled WGS sequence"/>
</dbReference>
<keyword evidence="2" id="KW-1185">Reference proteome</keyword>
<accession>A0A2T0T6V8</accession>
<evidence type="ECO:0000313" key="1">
    <source>
        <dbReference type="EMBL" id="PRY41373.1"/>
    </source>
</evidence>
<comment type="caution">
    <text evidence="1">The sequence shown here is derived from an EMBL/GenBank/DDBJ whole genome shotgun (WGS) entry which is preliminary data.</text>
</comment>
<dbReference type="InterPro" id="IPR016053">
    <property type="entry name" value="Haem_Oase-like"/>
</dbReference>
<gene>
    <name evidence="1" type="ORF">CLV43_105131</name>
</gene>
<dbReference type="Pfam" id="PF01126">
    <property type="entry name" value="Heme_oxygenase"/>
    <property type="match status" value="1"/>
</dbReference>
<dbReference type="CDD" id="cd19166">
    <property type="entry name" value="HemeO-bac"/>
    <property type="match status" value="1"/>
</dbReference>